<evidence type="ECO:0000256" key="4">
    <source>
        <dbReference type="SAM" id="MobiDB-lite"/>
    </source>
</evidence>
<dbReference type="Proteomes" id="UP000324585">
    <property type="component" value="Unassembled WGS sequence"/>
</dbReference>
<evidence type="ECO:0000256" key="3">
    <source>
        <dbReference type="PIRSR" id="PIRSR600760-2"/>
    </source>
</evidence>
<keyword evidence="3" id="KW-0460">Magnesium</keyword>
<keyword evidence="3" id="KW-0479">Metal-binding</keyword>
<accession>A0A5J4YNR5</accession>
<dbReference type="Gene3D" id="3.40.190.80">
    <property type="match status" value="1"/>
</dbReference>
<evidence type="ECO:0000313" key="6">
    <source>
        <dbReference type="EMBL" id="KAA8492835.1"/>
    </source>
</evidence>
<gene>
    <name evidence="6" type="ORF">FVE85_9107</name>
</gene>
<dbReference type="Gene3D" id="3.30.540.10">
    <property type="entry name" value="Fructose-1,6-Bisphosphatase, subunit A, domain 1"/>
    <property type="match status" value="1"/>
</dbReference>
<dbReference type="EC" id="3.1.3.7" evidence="2"/>
<name>A0A5J4YNR5_PORPP</name>
<feature type="domain" description="Aminoglycoside phosphotransferase" evidence="5">
    <location>
        <begin position="679"/>
        <end position="731"/>
    </location>
</feature>
<dbReference type="PANTHER" id="PTHR43028:SF5">
    <property type="entry name" value="3'(2'),5'-BISPHOSPHATE NUCLEOTIDASE 1"/>
    <property type="match status" value="1"/>
</dbReference>
<organism evidence="6 7">
    <name type="scientific">Porphyridium purpureum</name>
    <name type="common">Red alga</name>
    <name type="synonym">Porphyridium cruentum</name>
    <dbReference type="NCBI Taxonomy" id="35688"/>
    <lineage>
        <taxon>Eukaryota</taxon>
        <taxon>Rhodophyta</taxon>
        <taxon>Bangiophyceae</taxon>
        <taxon>Porphyridiales</taxon>
        <taxon>Porphyridiaceae</taxon>
        <taxon>Porphyridium</taxon>
    </lineage>
</organism>
<feature type="binding site" evidence="3">
    <location>
        <position position="165"/>
    </location>
    <ligand>
        <name>Mg(2+)</name>
        <dbReference type="ChEBI" id="CHEBI:18420"/>
        <label>1</label>
        <note>catalytic</note>
    </ligand>
</feature>
<sequence>MGGSSCKSSCGVAYVPSGAQGGALLLVDVVRTCAYLAASAGAVIRDVQRRRDAGDALALGATLKDANDTRSYLTVADLRAQRVIVQGLRERFPWMQHQIVAEEDDAEVDQVVGDWKFTDLGKEFWDQSKAQQMYERDFEAALRSPDALPEEYMHIKQHELAVFIDPVDGTREFFESRLEACMTLIGISWRGRAIAGVVGLPFHDTSIGCVHASKPASARGIVLRGIVGVPQILPSTDEASLREASHSDTEAAKSPASSGQWKTSFASFYRHHADDVLVTATSDYVKKGVMKLVHDRVGGENVLAGGCANKIVRLLTGQADVTIFNLGTSLWDSCALAALLQVAGGKMTTITGFPLLHEKNMPTRNRLGVLATGKHFERRAHISHEKLTQEFHRNLEVTEALFGRFGLLMHPPGESQATDNVRFLDGLPLSKEKLGQMVGVELAGYSCPEREASRYKQCVACRVHLKKLDTTGFGPDSVFLKRAVFAELGPALEKNANPKLRYKVARDARSLAIEHIILGDGQLQEYSKATPGVSIVEPYTMARAVYADSNPIDSRFCMILKDFSPVQGWHQKPFFGERELLAALRFLATFHAFFWQEQGDEKRKHLAEKLWPTGGYVHLGQQPRGQVEALDSNWKKIQSRFQFGTNGVDLNLGARLAQVAYDVSYESHAILRDGSRVNSGWPNARFETLTHGDAKPPNFFFKADTDQLGVIDFQWTGVGLGAVDVAYCIFAGAHKTVMNNVSDPESCVTPYVNYYHATLLQAFQDYGIAANETAAERLLPKNVFQAQFEAGCLDLARVIIGDHWASVTPEILAARNNKLSFNAYNKCSHVAAFLVAYVDVLLTRRGV</sequence>
<proteinExistence type="inferred from homology"/>
<keyword evidence="7" id="KW-1185">Reference proteome</keyword>
<dbReference type="EMBL" id="VRMN01000008">
    <property type="protein sequence ID" value="KAA8492835.1"/>
    <property type="molecule type" value="Genomic_DNA"/>
</dbReference>
<comment type="caution">
    <text evidence="6">The sequence shown here is derived from an EMBL/GenBank/DDBJ whole genome shotgun (WGS) entry which is preliminary data.</text>
</comment>
<evidence type="ECO:0000259" key="5">
    <source>
        <dbReference type="Pfam" id="PF01636"/>
    </source>
</evidence>
<feature type="binding site" evidence="3">
    <location>
        <position position="102"/>
    </location>
    <ligand>
        <name>Mg(2+)</name>
        <dbReference type="ChEBI" id="CHEBI:18420"/>
        <label>1</label>
        <note>catalytic</note>
    </ligand>
</feature>
<protein>
    <recommendedName>
        <fullName evidence="2">3'(2'),5'-bisphosphate nucleotidase</fullName>
        <ecNumber evidence="2">3.1.3.7</ecNumber>
    </recommendedName>
</protein>
<dbReference type="PANTHER" id="PTHR43028">
    <property type="entry name" value="3'(2'),5'-BISPHOSPHATE NUCLEOTIDASE 1"/>
    <property type="match status" value="1"/>
</dbReference>
<dbReference type="SUPFAM" id="SSF56655">
    <property type="entry name" value="Carbohydrate phosphatase"/>
    <property type="match status" value="1"/>
</dbReference>
<feature type="region of interest" description="Disordered" evidence="4">
    <location>
        <begin position="238"/>
        <end position="257"/>
    </location>
</feature>
<dbReference type="InterPro" id="IPR002575">
    <property type="entry name" value="Aminoglycoside_PTrfase"/>
</dbReference>
<dbReference type="SUPFAM" id="SSF56112">
    <property type="entry name" value="Protein kinase-like (PK-like)"/>
    <property type="match status" value="1"/>
</dbReference>
<comment type="cofactor">
    <cofactor evidence="3">
        <name>Mg(2+)</name>
        <dbReference type="ChEBI" id="CHEBI:18420"/>
    </cofactor>
</comment>
<comment type="similarity">
    <text evidence="1">Belongs to the inositol monophosphatase superfamily.</text>
</comment>
<dbReference type="Pfam" id="PF00459">
    <property type="entry name" value="Inositol_P"/>
    <property type="match status" value="1"/>
</dbReference>
<dbReference type="Pfam" id="PF01636">
    <property type="entry name" value="APH"/>
    <property type="match status" value="1"/>
</dbReference>
<dbReference type="OrthoDB" id="5364at2759"/>
<evidence type="ECO:0000313" key="7">
    <source>
        <dbReference type="Proteomes" id="UP000324585"/>
    </source>
</evidence>
<dbReference type="Gene3D" id="3.90.1200.10">
    <property type="match status" value="1"/>
</dbReference>
<dbReference type="GO" id="GO:0046872">
    <property type="term" value="F:metal ion binding"/>
    <property type="evidence" value="ECO:0007669"/>
    <property type="project" value="UniProtKB-KW"/>
</dbReference>
<dbReference type="InterPro" id="IPR000760">
    <property type="entry name" value="Inositol_monophosphatase-like"/>
</dbReference>
<feature type="binding site" evidence="3">
    <location>
        <position position="168"/>
    </location>
    <ligand>
        <name>Mg(2+)</name>
        <dbReference type="ChEBI" id="CHEBI:18420"/>
        <label>1</label>
        <note>catalytic</note>
    </ligand>
</feature>
<dbReference type="InterPro" id="IPR011009">
    <property type="entry name" value="Kinase-like_dom_sf"/>
</dbReference>
<dbReference type="InterPro" id="IPR050725">
    <property type="entry name" value="CysQ/Inositol_MonoPase"/>
</dbReference>
<feature type="compositionally biased region" description="Basic and acidic residues" evidence="4">
    <location>
        <begin position="239"/>
        <end position="251"/>
    </location>
</feature>
<dbReference type="OMA" id="LMSDACR"/>
<feature type="binding site" evidence="3">
    <location>
        <position position="332"/>
    </location>
    <ligand>
        <name>Mg(2+)</name>
        <dbReference type="ChEBI" id="CHEBI:18420"/>
        <label>1</label>
        <note>catalytic</note>
    </ligand>
</feature>
<dbReference type="AlphaFoldDB" id="A0A5J4YNR5"/>
<dbReference type="GO" id="GO:0008441">
    <property type="term" value="F:3'(2'),5'-bisphosphate nucleotidase activity"/>
    <property type="evidence" value="ECO:0007669"/>
    <property type="project" value="UniProtKB-EC"/>
</dbReference>
<evidence type="ECO:0000256" key="2">
    <source>
        <dbReference type="ARBA" id="ARBA00012633"/>
    </source>
</evidence>
<reference evidence="7" key="1">
    <citation type="journal article" date="2019" name="Nat. Commun.">
        <title>Expansion of phycobilisome linker gene families in mesophilic red algae.</title>
        <authorList>
            <person name="Lee J."/>
            <person name="Kim D."/>
            <person name="Bhattacharya D."/>
            <person name="Yoon H.S."/>
        </authorList>
    </citation>
    <scope>NUCLEOTIDE SEQUENCE [LARGE SCALE GENOMIC DNA]</scope>
    <source>
        <strain evidence="7">CCMP 1328</strain>
    </source>
</reference>
<evidence type="ECO:0000256" key="1">
    <source>
        <dbReference type="ARBA" id="ARBA00009759"/>
    </source>
</evidence>